<feature type="region of interest" description="Disordered" evidence="1">
    <location>
        <begin position="1"/>
        <end position="22"/>
    </location>
</feature>
<dbReference type="Proteomes" id="UP001457282">
    <property type="component" value="Unassembled WGS sequence"/>
</dbReference>
<dbReference type="AlphaFoldDB" id="A0AAW1WGG8"/>
<protein>
    <submittedName>
        <fullName evidence="2">Uncharacterized protein</fullName>
    </submittedName>
</protein>
<evidence type="ECO:0000313" key="2">
    <source>
        <dbReference type="EMBL" id="KAK9923095.1"/>
    </source>
</evidence>
<accession>A0AAW1WGG8</accession>
<sequence>MPSSKVRLHSQPAQPPSASQSSSITAASMLRLFPPPLTVRPTVWEPNHETSPPLSSGVILLGPVNPNGLGSPPSLLPPLLLSFSLRTPFFFSLHQQLHRALSLFPVPPTSPQFQLSITKPQLQLPCSSTHRRSCLAQPRLFFLPQPLSSPLIWASN</sequence>
<proteinExistence type="predicted"/>
<reference evidence="2 3" key="1">
    <citation type="journal article" date="2023" name="G3 (Bethesda)">
        <title>A chromosome-length genome assembly and annotation of blackberry (Rubus argutus, cv. 'Hillquist').</title>
        <authorList>
            <person name="Bruna T."/>
            <person name="Aryal R."/>
            <person name="Dudchenko O."/>
            <person name="Sargent D.J."/>
            <person name="Mead D."/>
            <person name="Buti M."/>
            <person name="Cavallini A."/>
            <person name="Hytonen T."/>
            <person name="Andres J."/>
            <person name="Pham M."/>
            <person name="Weisz D."/>
            <person name="Mascagni F."/>
            <person name="Usai G."/>
            <person name="Natali L."/>
            <person name="Bassil N."/>
            <person name="Fernandez G.E."/>
            <person name="Lomsadze A."/>
            <person name="Armour M."/>
            <person name="Olukolu B."/>
            <person name="Poorten T."/>
            <person name="Britton C."/>
            <person name="Davik J."/>
            <person name="Ashrafi H."/>
            <person name="Aiden E.L."/>
            <person name="Borodovsky M."/>
            <person name="Worthington M."/>
        </authorList>
    </citation>
    <scope>NUCLEOTIDE SEQUENCE [LARGE SCALE GENOMIC DNA]</scope>
    <source>
        <strain evidence="2">PI 553951</strain>
    </source>
</reference>
<feature type="compositionally biased region" description="Low complexity" evidence="1">
    <location>
        <begin position="10"/>
        <end position="22"/>
    </location>
</feature>
<gene>
    <name evidence="2" type="ORF">M0R45_031529</name>
</gene>
<dbReference type="EMBL" id="JBEDUW010000006">
    <property type="protein sequence ID" value="KAK9923095.1"/>
    <property type="molecule type" value="Genomic_DNA"/>
</dbReference>
<keyword evidence="3" id="KW-1185">Reference proteome</keyword>
<organism evidence="2 3">
    <name type="scientific">Rubus argutus</name>
    <name type="common">Southern blackberry</name>
    <dbReference type="NCBI Taxonomy" id="59490"/>
    <lineage>
        <taxon>Eukaryota</taxon>
        <taxon>Viridiplantae</taxon>
        <taxon>Streptophyta</taxon>
        <taxon>Embryophyta</taxon>
        <taxon>Tracheophyta</taxon>
        <taxon>Spermatophyta</taxon>
        <taxon>Magnoliopsida</taxon>
        <taxon>eudicotyledons</taxon>
        <taxon>Gunneridae</taxon>
        <taxon>Pentapetalae</taxon>
        <taxon>rosids</taxon>
        <taxon>fabids</taxon>
        <taxon>Rosales</taxon>
        <taxon>Rosaceae</taxon>
        <taxon>Rosoideae</taxon>
        <taxon>Rosoideae incertae sedis</taxon>
        <taxon>Rubus</taxon>
    </lineage>
</organism>
<evidence type="ECO:0000313" key="3">
    <source>
        <dbReference type="Proteomes" id="UP001457282"/>
    </source>
</evidence>
<evidence type="ECO:0000256" key="1">
    <source>
        <dbReference type="SAM" id="MobiDB-lite"/>
    </source>
</evidence>
<comment type="caution">
    <text evidence="2">The sequence shown here is derived from an EMBL/GenBank/DDBJ whole genome shotgun (WGS) entry which is preliminary data.</text>
</comment>
<name>A0AAW1WGG8_RUBAR</name>